<proteinExistence type="predicted"/>
<feature type="transmembrane region" description="Helical" evidence="1">
    <location>
        <begin position="59"/>
        <end position="77"/>
    </location>
</feature>
<keyword evidence="3" id="KW-1185">Reference proteome</keyword>
<protein>
    <submittedName>
        <fullName evidence="2">Uncharacterized protein</fullName>
    </submittedName>
</protein>
<organism evidence="2 3">
    <name type="scientific">Mesobacterium hydrothermale</name>
    <dbReference type="NCBI Taxonomy" id="3111907"/>
    <lineage>
        <taxon>Bacteria</taxon>
        <taxon>Pseudomonadati</taxon>
        <taxon>Pseudomonadota</taxon>
        <taxon>Alphaproteobacteria</taxon>
        <taxon>Rhodobacterales</taxon>
        <taxon>Roseobacteraceae</taxon>
        <taxon>Mesobacterium</taxon>
    </lineage>
</organism>
<keyword evidence="1" id="KW-0812">Transmembrane</keyword>
<keyword evidence="1" id="KW-1133">Transmembrane helix</keyword>
<evidence type="ECO:0000313" key="3">
    <source>
        <dbReference type="Proteomes" id="UP001348149"/>
    </source>
</evidence>
<feature type="transmembrane region" description="Helical" evidence="1">
    <location>
        <begin position="12"/>
        <end position="32"/>
    </location>
</feature>
<evidence type="ECO:0000256" key="1">
    <source>
        <dbReference type="SAM" id="Phobius"/>
    </source>
</evidence>
<dbReference type="RefSeq" id="WP_326299210.1">
    <property type="nucleotide sequence ID" value="NZ_JAYLLH010000038.1"/>
</dbReference>
<gene>
    <name evidence="2" type="ORF">VK792_17755</name>
</gene>
<sequence length="165" mass="18250">MSFESIRKPSVFNRLSLVLGFVLVTIGLLNTMPSIPGLDDWVSDTFGKDVVIRRFSFEYLAPLCFVFMMTIVALDQSMARQFRDRGRGLYLLGLAMDIALVGMAFAMATAYLIEIDSVCLIDQLTGERAELIARALQDEIEFAESMGLPPPSTVDDPACINTLVD</sequence>
<name>A0ABU6HM16_9RHOB</name>
<reference evidence="2 3" key="1">
    <citation type="submission" date="2024-01" db="EMBL/GenBank/DDBJ databases">
        <title>Mesobacterium rodlantinim sp. nov., isolated from shallow sea hydrothermal systems off Kueishantao Island.</title>
        <authorList>
            <person name="Su Z."/>
            <person name="Tang K."/>
        </authorList>
    </citation>
    <scope>NUCLEOTIDE SEQUENCE [LARGE SCALE GENOMIC DNA]</scope>
    <source>
        <strain evidence="2 3">TK19101</strain>
    </source>
</reference>
<evidence type="ECO:0000313" key="2">
    <source>
        <dbReference type="EMBL" id="MEC3863142.1"/>
    </source>
</evidence>
<dbReference type="Proteomes" id="UP001348149">
    <property type="component" value="Unassembled WGS sequence"/>
</dbReference>
<accession>A0ABU6HM16</accession>
<feature type="transmembrane region" description="Helical" evidence="1">
    <location>
        <begin position="89"/>
        <end position="113"/>
    </location>
</feature>
<keyword evidence="1" id="KW-0472">Membrane</keyword>
<comment type="caution">
    <text evidence="2">The sequence shown here is derived from an EMBL/GenBank/DDBJ whole genome shotgun (WGS) entry which is preliminary data.</text>
</comment>
<dbReference type="EMBL" id="JAYLLH010000038">
    <property type="protein sequence ID" value="MEC3863142.1"/>
    <property type="molecule type" value="Genomic_DNA"/>
</dbReference>